<protein>
    <submittedName>
        <fullName evidence="1">Uncharacterized protein</fullName>
    </submittedName>
</protein>
<accession>A0A645EFP0</accession>
<name>A0A645EFP0_9ZZZZ</name>
<comment type="caution">
    <text evidence="1">The sequence shown here is derived from an EMBL/GenBank/DDBJ whole genome shotgun (WGS) entry which is preliminary data.</text>
</comment>
<evidence type="ECO:0000313" key="1">
    <source>
        <dbReference type="EMBL" id="MPM99573.1"/>
    </source>
</evidence>
<reference evidence="1" key="1">
    <citation type="submission" date="2019-08" db="EMBL/GenBank/DDBJ databases">
        <authorList>
            <person name="Kucharzyk K."/>
            <person name="Murdoch R.W."/>
            <person name="Higgins S."/>
            <person name="Loffler F."/>
        </authorList>
    </citation>
    <scope>NUCLEOTIDE SEQUENCE</scope>
</reference>
<proteinExistence type="predicted"/>
<dbReference type="AlphaFoldDB" id="A0A645EFP0"/>
<dbReference type="EMBL" id="VSSQ01045657">
    <property type="protein sequence ID" value="MPM99573.1"/>
    <property type="molecule type" value="Genomic_DNA"/>
</dbReference>
<gene>
    <name evidence="1" type="ORF">SDC9_146765</name>
</gene>
<sequence>MDRERRWIDAAIRQARIRAIRGVVEGGFIKNFNLLSGGNGLVHDRKLRRVDLRQPSVCAELANHNLAALRQVVV</sequence>
<organism evidence="1">
    <name type="scientific">bioreactor metagenome</name>
    <dbReference type="NCBI Taxonomy" id="1076179"/>
    <lineage>
        <taxon>unclassified sequences</taxon>
        <taxon>metagenomes</taxon>
        <taxon>ecological metagenomes</taxon>
    </lineage>
</organism>